<evidence type="ECO:0000313" key="7">
    <source>
        <dbReference type="EMBL" id="RDK37664.1"/>
    </source>
</evidence>
<accession>A0A370P735</accession>
<dbReference type="InterPro" id="IPR005197">
    <property type="entry name" value="Glyco_hydro_71"/>
</dbReference>
<evidence type="ECO:0000256" key="5">
    <source>
        <dbReference type="ARBA" id="ARBA00066525"/>
    </source>
</evidence>
<comment type="similarity">
    <text evidence="4">Belongs to the glycosyl hydrolase 71 family.</text>
</comment>
<keyword evidence="8" id="KW-1185">Reference proteome</keyword>
<organism evidence="7 8">
    <name type="scientific">Aspergillus phoenicis ATCC 13157</name>
    <dbReference type="NCBI Taxonomy" id="1353007"/>
    <lineage>
        <taxon>Eukaryota</taxon>
        <taxon>Fungi</taxon>
        <taxon>Dikarya</taxon>
        <taxon>Ascomycota</taxon>
        <taxon>Pezizomycotina</taxon>
        <taxon>Eurotiomycetes</taxon>
        <taxon>Eurotiomycetidae</taxon>
        <taxon>Eurotiales</taxon>
        <taxon>Aspergillaceae</taxon>
        <taxon>Aspergillus</taxon>
    </lineage>
</organism>
<evidence type="ECO:0000256" key="2">
    <source>
        <dbReference type="ARBA" id="ARBA00023295"/>
    </source>
</evidence>
<sequence length="504" mass="54861">MMLANSLVILAAIVASILNPVLGAPALDVGVTEPQAEPKYVFAHFMVGIVENYQLEDWITDMKAAQAIGIDAFALNCASIDKYTPTQLALAYQAAQQVNFKVFISFDFAYWSNGDTGKITAYMQQYANHPAQMQYRGGAVVSTFVGDSFNWSPVKQATSHPIHAVPNLQDPAAASSNSQRGADGAFSWYAWPTDGGNSIIKGPMTTIWDDRYIKDLAGTTYMAPVSPWFATHFNSKNWVFICENLPTLRWEQMLSLKPSLVEIISWNDYGESHYIGPYSANHSDDGSSKWANGMPHDAWRDLYKPYIAAYKSGDSKPTISQEGLVYWYRPTPKGVNCPEDNMPAPNGFQMLSDSIFVATMLSSPATLTVTSGSLGPVKVDVPAGIVTTNVTMGIGAQTFQISRNGQVILSGKGGLDVADRSKYYNFNVFVGSVMGSSAAGNASRMLLLLHTTLLKVLLSGDKQVNVCSTTGSKGVICHLLIPDQVTSLIIPKFLQHIVQGKKYN</sequence>
<evidence type="ECO:0000256" key="1">
    <source>
        <dbReference type="ARBA" id="ARBA00022801"/>
    </source>
</evidence>
<dbReference type="GO" id="GO:1990819">
    <property type="term" value="C:mating projection actin fusion focus"/>
    <property type="evidence" value="ECO:0007669"/>
    <property type="project" value="UniProtKB-ARBA"/>
</dbReference>
<dbReference type="Pfam" id="PF03659">
    <property type="entry name" value="Glyco_hydro_71"/>
    <property type="match status" value="1"/>
</dbReference>
<name>A0A370P735_ASPPH</name>
<evidence type="ECO:0000313" key="8">
    <source>
        <dbReference type="Proteomes" id="UP000254937"/>
    </source>
</evidence>
<dbReference type="GO" id="GO:0051118">
    <property type="term" value="F:glucan endo-1,3-alpha-glucosidase activity"/>
    <property type="evidence" value="ECO:0007669"/>
    <property type="project" value="UniProtKB-EC"/>
</dbReference>
<dbReference type="Proteomes" id="UP000254937">
    <property type="component" value="Unassembled WGS sequence"/>
</dbReference>
<evidence type="ECO:0000256" key="3">
    <source>
        <dbReference type="ARBA" id="ARBA00052604"/>
    </source>
</evidence>
<dbReference type="FunFam" id="3.20.20.80:FF:000268">
    <property type="entry name" value="Glucan endo-1,3-alpha-glucosidase agn2"/>
    <property type="match status" value="1"/>
</dbReference>
<dbReference type="EC" id="3.2.1.59" evidence="5"/>
<reference evidence="7 8" key="1">
    <citation type="submission" date="2018-07" db="EMBL/GenBank/DDBJ databases">
        <title>Section-level genome sequencing of Aspergillus section Nigri to investigate inter- and intra-species variation.</title>
        <authorList>
            <consortium name="DOE Joint Genome Institute"/>
            <person name="Vesth T.C."/>
            <person name="Nybo J.L."/>
            <person name="Theobald S."/>
            <person name="Frisvad J.C."/>
            <person name="Larsen T.O."/>
            <person name="Nielsen K.F."/>
            <person name="Hoof J.B."/>
            <person name="Brandl J."/>
            <person name="Salamov A."/>
            <person name="Riley R."/>
            <person name="Gladden J.M."/>
            <person name="Phatale P."/>
            <person name="Nielsen M.T."/>
            <person name="Lyhne E.K."/>
            <person name="Kogle M.E."/>
            <person name="Strasser K."/>
            <person name="McDonnell E."/>
            <person name="Barry K."/>
            <person name="Clum A."/>
            <person name="Chen C."/>
            <person name="Nolan M."/>
            <person name="Sandor L."/>
            <person name="Kuo A."/>
            <person name="Lipzen A."/>
            <person name="Hainaut M."/>
            <person name="Drula E."/>
            <person name="Tsang A."/>
            <person name="Magnuson J.K."/>
            <person name="Henrissat B."/>
            <person name="Wiebenga A."/>
            <person name="Simmons B.A."/>
            <person name="Makela M.R."/>
            <person name="De vries R.P."/>
            <person name="Grigoriev I.V."/>
            <person name="Mortensen U.H."/>
            <person name="Baker S.E."/>
            <person name="Andersen M.R."/>
        </authorList>
    </citation>
    <scope>NUCLEOTIDE SEQUENCE [LARGE SCALE GENOMIC DNA]</scope>
    <source>
        <strain evidence="7 8">ATCC 13157</strain>
    </source>
</reference>
<protein>
    <recommendedName>
        <fullName evidence="5">glucan endo-1,3-alpha-glucosidase</fullName>
        <ecNumber evidence="5">3.2.1.59</ecNumber>
    </recommendedName>
</protein>
<keyword evidence="2" id="KW-0326">Glycosidase</keyword>
<comment type="catalytic activity">
    <reaction evidence="3">
        <text>Endohydrolysis of (1-&gt;3)-alpha-D-glucosidic linkages in isolichenin, pseudonigeran and nigeran.</text>
        <dbReference type="EC" id="3.2.1.59"/>
    </reaction>
</comment>
<feature type="chain" id="PRO_5016760793" description="glucan endo-1,3-alpha-glucosidase" evidence="6">
    <location>
        <begin position="24"/>
        <end position="504"/>
    </location>
</feature>
<dbReference type="AlphaFoldDB" id="A0A370P735"/>
<dbReference type="EMBL" id="KZ851869">
    <property type="protein sequence ID" value="RDK37664.1"/>
    <property type="molecule type" value="Genomic_DNA"/>
</dbReference>
<evidence type="ECO:0000256" key="6">
    <source>
        <dbReference type="SAM" id="SignalP"/>
    </source>
</evidence>
<keyword evidence="1" id="KW-0378">Hydrolase</keyword>
<proteinExistence type="inferred from homology"/>
<evidence type="ECO:0000256" key="4">
    <source>
        <dbReference type="ARBA" id="ARBA00061482"/>
    </source>
</evidence>
<dbReference type="CDD" id="cd11577">
    <property type="entry name" value="GH71"/>
    <property type="match status" value="1"/>
</dbReference>
<feature type="signal peptide" evidence="6">
    <location>
        <begin position="1"/>
        <end position="23"/>
    </location>
</feature>
<gene>
    <name evidence="7" type="ORF">M752DRAFT_308605</name>
</gene>
<dbReference type="Gene3D" id="3.20.20.80">
    <property type="entry name" value="Glycosidases"/>
    <property type="match status" value="1"/>
</dbReference>
<dbReference type="GO" id="GO:1904541">
    <property type="term" value="P:fungal-type cell wall disassembly involved in conjugation with cellular fusion"/>
    <property type="evidence" value="ECO:0007669"/>
    <property type="project" value="UniProtKB-ARBA"/>
</dbReference>
<keyword evidence="6" id="KW-0732">Signal</keyword>